<comment type="caution">
    <text evidence="3">The sequence shown here is derived from an EMBL/GenBank/DDBJ whole genome shotgun (WGS) entry which is preliminary data.</text>
</comment>
<protein>
    <recommendedName>
        <fullName evidence="5">Secreted RxLR effector peptide protein</fullName>
    </recommendedName>
</protein>
<reference evidence="3" key="1">
    <citation type="journal article" date="2023" name="Insect Mol. Biol.">
        <title>Genome sequencing provides insights into the evolution of gene families encoding plant cell wall-degrading enzymes in longhorned beetles.</title>
        <authorList>
            <person name="Shin N.R."/>
            <person name="Okamura Y."/>
            <person name="Kirsch R."/>
            <person name="Pauchet Y."/>
        </authorList>
    </citation>
    <scope>NUCLEOTIDE SEQUENCE</scope>
    <source>
        <strain evidence="3">AMC_N1</strain>
    </source>
</reference>
<evidence type="ECO:0000256" key="2">
    <source>
        <dbReference type="SAM" id="SignalP"/>
    </source>
</evidence>
<dbReference type="AlphaFoldDB" id="A0AAV8XEX3"/>
<accession>A0AAV8XEX3</accession>
<keyword evidence="2" id="KW-0732">Signal</keyword>
<evidence type="ECO:0000313" key="4">
    <source>
        <dbReference type="Proteomes" id="UP001162162"/>
    </source>
</evidence>
<evidence type="ECO:0008006" key="5">
    <source>
        <dbReference type="Google" id="ProtNLM"/>
    </source>
</evidence>
<gene>
    <name evidence="3" type="ORF">NQ318_009370</name>
</gene>
<feature type="region of interest" description="Disordered" evidence="1">
    <location>
        <begin position="98"/>
        <end position="128"/>
    </location>
</feature>
<sequence length="128" mass="14273">MKTSLIILCFAVSTMAQRPSFAGTSAKGYPELASRFRETSSDDQNATVVNRVGETSEAAPEAGPSTTVKIPIDARGDEELVKRLQTWPRENQPFWLINSEHIERNRNNSQQNQENVEGSKKKVDRSGH</sequence>
<dbReference type="Proteomes" id="UP001162162">
    <property type="component" value="Unassembled WGS sequence"/>
</dbReference>
<dbReference type="EMBL" id="JAPWTK010000675">
    <property type="protein sequence ID" value="KAJ8937168.1"/>
    <property type="molecule type" value="Genomic_DNA"/>
</dbReference>
<evidence type="ECO:0000313" key="3">
    <source>
        <dbReference type="EMBL" id="KAJ8937168.1"/>
    </source>
</evidence>
<organism evidence="3 4">
    <name type="scientific">Aromia moschata</name>
    <dbReference type="NCBI Taxonomy" id="1265417"/>
    <lineage>
        <taxon>Eukaryota</taxon>
        <taxon>Metazoa</taxon>
        <taxon>Ecdysozoa</taxon>
        <taxon>Arthropoda</taxon>
        <taxon>Hexapoda</taxon>
        <taxon>Insecta</taxon>
        <taxon>Pterygota</taxon>
        <taxon>Neoptera</taxon>
        <taxon>Endopterygota</taxon>
        <taxon>Coleoptera</taxon>
        <taxon>Polyphaga</taxon>
        <taxon>Cucujiformia</taxon>
        <taxon>Chrysomeloidea</taxon>
        <taxon>Cerambycidae</taxon>
        <taxon>Cerambycinae</taxon>
        <taxon>Callichromatini</taxon>
        <taxon>Aromia</taxon>
    </lineage>
</organism>
<proteinExistence type="predicted"/>
<feature type="chain" id="PRO_5043922561" description="Secreted RxLR effector peptide protein" evidence="2">
    <location>
        <begin position="17"/>
        <end position="128"/>
    </location>
</feature>
<evidence type="ECO:0000256" key="1">
    <source>
        <dbReference type="SAM" id="MobiDB-lite"/>
    </source>
</evidence>
<name>A0AAV8XEX3_9CUCU</name>
<feature type="signal peptide" evidence="2">
    <location>
        <begin position="1"/>
        <end position="16"/>
    </location>
</feature>
<keyword evidence="4" id="KW-1185">Reference proteome</keyword>
<feature type="compositionally biased region" description="Basic and acidic residues" evidence="1">
    <location>
        <begin position="117"/>
        <end position="128"/>
    </location>
</feature>